<dbReference type="STRING" id="683960.A0A1E3P7Q3"/>
<dbReference type="EMBL" id="KV454209">
    <property type="protein sequence ID" value="ODQ61446.1"/>
    <property type="molecule type" value="Genomic_DNA"/>
</dbReference>
<proteinExistence type="inferred from homology"/>
<organism evidence="7 8">
    <name type="scientific">Wickerhamomyces anomalus (strain ATCC 58044 / CBS 1984 / NCYC 433 / NRRL Y-366-8)</name>
    <name type="common">Yeast</name>
    <name type="synonym">Hansenula anomala</name>
    <dbReference type="NCBI Taxonomy" id="683960"/>
    <lineage>
        <taxon>Eukaryota</taxon>
        <taxon>Fungi</taxon>
        <taxon>Dikarya</taxon>
        <taxon>Ascomycota</taxon>
        <taxon>Saccharomycotina</taxon>
        <taxon>Saccharomycetes</taxon>
        <taxon>Phaffomycetales</taxon>
        <taxon>Wickerhamomycetaceae</taxon>
        <taxon>Wickerhamomyces</taxon>
    </lineage>
</organism>
<dbReference type="RefSeq" id="XP_019040653.1">
    <property type="nucleotide sequence ID" value="XM_019186704.1"/>
</dbReference>
<evidence type="ECO:0000256" key="3">
    <source>
        <dbReference type="ARBA" id="ARBA00023002"/>
    </source>
</evidence>
<dbReference type="Pfam" id="PF14226">
    <property type="entry name" value="DIOX_N"/>
    <property type="match status" value="1"/>
</dbReference>
<evidence type="ECO:0008006" key="9">
    <source>
        <dbReference type="Google" id="ProtNLM"/>
    </source>
</evidence>
<dbReference type="SUPFAM" id="SSF51197">
    <property type="entry name" value="Clavaminate synthase-like"/>
    <property type="match status" value="1"/>
</dbReference>
<evidence type="ECO:0000256" key="1">
    <source>
        <dbReference type="ARBA" id="ARBA00008056"/>
    </source>
</evidence>
<dbReference type="InterPro" id="IPR044861">
    <property type="entry name" value="IPNS-like_FE2OG_OXY"/>
</dbReference>
<keyword evidence="8" id="KW-1185">Reference proteome</keyword>
<evidence type="ECO:0000256" key="4">
    <source>
        <dbReference type="ARBA" id="ARBA00023004"/>
    </source>
</evidence>
<keyword evidence="4" id="KW-0408">Iron</keyword>
<dbReference type="PRINTS" id="PR00682">
    <property type="entry name" value="IPNSYNTHASE"/>
</dbReference>
<dbReference type="Pfam" id="PF03171">
    <property type="entry name" value="2OG-FeII_Oxy"/>
    <property type="match status" value="1"/>
</dbReference>
<comment type="similarity">
    <text evidence="1">Belongs to the iron/ascorbate-dependent oxidoreductase family.</text>
</comment>
<protein>
    <recommendedName>
        <fullName evidence="9">Fe2OG dioxygenase domain-containing protein</fullName>
    </recommendedName>
</protein>
<dbReference type="PANTHER" id="PTHR10209">
    <property type="entry name" value="OXIDOREDUCTASE, 2OG-FE II OXYGENASE FAMILY PROTEIN"/>
    <property type="match status" value="1"/>
</dbReference>
<evidence type="ECO:0000256" key="2">
    <source>
        <dbReference type="ARBA" id="ARBA00022723"/>
    </source>
</evidence>
<dbReference type="Proteomes" id="UP000094112">
    <property type="component" value="Unassembled WGS sequence"/>
</dbReference>
<dbReference type="GO" id="GO:0046872">
    <property type="term" value="F:metal ion binding"/>
    <property type="evidence" value="ECO:0007669"/>
    <property type="project" value="UniProtKB-KW"/>
</dbReference>
<dbReference type="OrthoDB" id="288590at2759"/>
<dbReference type="InterPro" id="IPR026992">
    <property type="entry name" value="DIOX_N"/>
</dbReference>
<name>A0A1E3P7Q3_WICAA</name>
<dbReference type="GO" id="GO:0016491">
    <property type="term" value="F:oxidoreductase activity"/>
    <property type="evidence" value="ECO:0007669"/>
    <property type="project" value="UniProtKB-KW"/>
</dbReference>
<feature type="domain" description="Isopenicillin N synthase-like Fe(2+) 2OG dioxygenase" evidence="5">
    <location>
        <begin position="243"/>
        <end position="300"/>
    </location>
</feature>
<keyword evidence="2" id="KW-0479">Metal-binding</keyword>
<keyword evidence="3" id="KW-0560">Oxidoreductase</keyword>
<dbReference type="Gene3D" id="2.60.120.330">
    <property type="entry name" value="B-lactam Antibiotic, Isopenicillin N Synthase, Chain"/>
    <property type="match status" value="1"/>
</dbReference>
<dbReference type="AlphaFoldDB" id="A0A1E3P7Q3"/>
<dbReference type="GeneID" id="30203950"/>
<feature type="domain" description="Non-haem dioxygenase N-terminal" evidence="6">
    <location>
        <begin position="41"/>
        <end position="172"/>
    </location>
</feature>
<evidence type="ECO:0000259" key="5">
    <source>
        <dbReference type="Pfam" id="PF03171"/>
    </source>
</evidence>
<evidence type="ECO:0000313" key="8">
    <source>
        <dbReference type="Proteomes" id="UP000094112"/>
    </source>
</evidence>
<gene>
    <name evidence="7" type="ORF">WICANDRAFT_99915</name>
</gene>
<sequence>MTASVTNSSIITPDPTVLKLDNGTIIKLDSSKSSRGDFDSIPIIDLEKMYSDNYDDRLALSKELFDACSNVGFFYAKNHGIPEDIVDNTFNWSKKFFHEQTTDEKMKVFTGLLEDENYQGYHPFGKFTFDAGNRRQPDLMEAFNFTYEREQDPAQPPPSDDCVAFENIWPENFPGFKENMFKYHAECLKIARKLIRILALSLGLEEDYFDKYVTYPAASMRILHYPVQEHSEDDQNGIGAHTDFEYSPCGKWIQAPPISGCLVVNIADCLMRMTNNTFVSTVHRVVNNSGDKRYSIPFFFGFNQSMMMDPIPTCVSEANPYRYKVKSIKEYLVFRAITSKKKKEKGYGY</sequence>
<accession>A0A1E3P7Q3</accession>
<dbReference type="PANTHER" id="PTHR10209:SF881">
    <property type="entry name" value="FI07970P-RELATED"/>
    <property type="match status" value="1"/>
</dbReference>
<reference evidence="7 8" key="1">
    <citation type="journal article" date="2016" name="Proc. Natl. Acad. Sci. U.S.A.">
        <title>Comparative genomics of biotechnologically important yeasts.</title>
        <authorList>
            <person name="Riley R."/>
            <person name="Haridas S."/>
            <person name="Wolfe K.H."/>
            <person name="Lopes M.R."/>
            <person name="Hittinger C.T."/>
            <person name="Goeker M."/>
            <person name="Salamov A.A."/>
            <person name="Wisecaver J.H."/>
            <person name="Long T.M."/>
            <person name="Calvey C.H."/>
            <person name="Aerts A.L."/>
            <person name="Barry K.W."/>
            <person name="Choi C."/>
            <person name="Clum A."/>
            <person name="Coughlan A.Y."/>
            <person name="Deshpande S."/>
            <person name="Douglass A.P."/>
            <person name="Hanson S.J."/>
            <person name="Klenk H.-P."/>
            <person name="LaButti K.M."/>
            <person name="Lapidus A."/>
            <person name="Lindquist E.A."/>
            <person name="Lipzen A.M."/>
            <person name="Meier-Kolthoff J.P."/>
            <person name="Ohm R.A."/>
            <person name="Otillar R.P."/>
            <person name="Pangilinan J.L."/>
            <person name="Peng Y."/>
            <person name="Rokas A."/>
            <person name="Rosa C.A."/>
            <person name="Scheuner C."/>
            <person name="Sibirny A.A."/>
            <person name="Slot J.C."/>
            <person name="Stielow J.B."/>
            <person name="Sun H."/>
            <person name="Kurtzman C.P."/>
            <person name="Blackwell M."/>
            <person name="Grigoriev I.V."/>
            <person name="Jeffries T.W."/>
        </authorList>
    </citation>
    <scope>NUCLEOTIDE SEQUENCE [LARGE SCALE GENOMIC DNA]</scope>
    <source>
        <strain evidence="8">ATCC 58044 / CBS 1984 / NCYC 433 / NRRL Y-366-8</strain>
    </source>
</reference>
<evidence type="ECO:0000259" key="6">
    <source>
        <dbReference type="Pfam" id="PF14226"/>
    </source>
</evidence>
<dbReference type="InterPro" id="IPR027443">
    <property type="entry name" value="IPNS-like_sf"/>
</dbReference>
<evidence type="ECO:0000313" key="7">
    <source>
        <dbReference type="EMBL" id="ODQ61446.1"/>
    </source>
</evidence>